<organism evidence="1 2">
    <name type="scientific">Gordonia effusa NBRC 100432</name>
    <dbReference type="NCBI Taxonomy" id="1077974"/>
    <lineage>
        <taxon>Bacteria</taxon>
        <taxon>Bacillati</taxon>
        <taxon>Actinomycetota</taxon>
        <taxon>Actinomycetes</taxon>
        <taxon>Mycobacteriales</taxon>
        <taxon>Gordoniaceae</taxon>
        <taxon>Gordonia</taxon>
    </lineage>
</organism>
<gene>
    <name evidence="1" type="ORF">GOEFS_073_00220</name>
</gene>
<dbReference type="STRING" id="1077974.GOEFS_073_00220"/>
<keyword evidence="2" id="KW-1185">Reference proteome</keyword>
<dbReference type="Proteomes" id="UP000035034">
    <property type="component" value="Unassembled WGS sequence"/>
</dbReference>
<sequence>MTVRLPQYDRPGVCRGSQVEFRSHRSTHSLPGVVARSGPTAILPVGKQLRGFGVVHCGCGETWMDRSVSEPRGARESVSSTGFFAEVSSPFGLGVVVKRPARALPALE</sequence>
<proteinExistence type="predicted"/>
<dbReference type="EMBL" id="BAEH01000073">
    <property type="protein sequence ID" value="GAB19002.1"/>
    <property type="molecule type" value="Genomic_DNA"/>
</dbReference>
<comment type="caution">
    <text evidence="1">The sequence shown here is derived from an EMBL/GenBank/DDBJ whole genome shotgun (WGS) entry which is preliminary data.</text>
</comment>
<evidence type="ECO:0000313" key="2">
    <source>
        <dbReference type="Proteomes" id="UP000035034"/>
    </source>
</evidence>
<name>H0R1Q1_9ACTN</name>
<protein>
    <submittedName>
        <fullName evidence="1">Uncharacterized protein</fullName>
    </submittedName>
</protein>
<dbReference type="AlphaFoldDB" id="H0R1Q1"/>
<accession>H0R1Q1</accession>
<evidence type="ECO:0000313" key="1">
    <source>
        <dbReference type="EMBL" id="GAB19002.1"/>
    </source>
</evidence>
<reference evidence="1 2" key="1">
    <citation type="submission" date="2011-12" db="EMBL/GenBank/DDBJ databases">
        <title>Whole genome shotgun sequence of Gordonia effusa NBRC 100432.</title>
        <authorList>
            <person name="Yoshida I."/>
            <person name="Takarada H."/>
            <person name="Hosoyama A."/>
            <person name="Tsuchikane K."/>
            <person name="Katsumata H."/>
            <person name="Yamazaki S."/>
            <person name="Fujita N."/>
        </authorList>
    </citation>
    <scope>NUCLEOTIDE SEQUENCE [LARGE SCALE GENOMIC DNA]</scope>
    <source>
        <strain evidence="1 2">NBRC 100432</strain>
    </source>
</reference>